<reference evidence="12" key="1">
    <citation type="submission" date="2018-06" db="EMBL/GenBank/DDBJ databases">
        <authorList>
            <person name="Zhirakovskaya E."/>
        </authorList>
    </citation>
    <scope>NUCLEOTIDE SEQUENCE</scope>
</reference>
<evidence type="ECO:0000256" key="9">
    <source>
        <dbReference type="ARBA" id="ARBA00023264"/>
    </source>
</evidence>
<keyword evidence="5 11" id="KW-0472">Membrane</keyword>
<keyword evidence="7" id="KW-0594">Phospholipid biosynthesis</keyword>
<dbReference type="HAMAP" id="MF_00664">
    <property type="entry name" value="PS_decarb_PSD_A"/>
    <property type="match status" value="1"/>
</dbReference>
<organism evidence="12">
    <name type="scientific">hydrothermal vent metagenome</name>
    <dbReference type="NCBI Taxonomy" id="652676"/>
    <lineage>
        <taxon>unclassified sequences</taxon>
        <taxon>metagenomes</taxon>
        <taxon>ecological metagenomes</taxon>
    </lineage>
</organism>
<evidence type="ECO:0000256" key="2">
    <source>
        <dbReference type="ARBA" id="ARBA00022516"/>
    </source>
</evidence>
<proteinExistence type="inferred from homology"/>
<keyword evidence="3" id="KW-0210">Decarboxylase</keyword>
<evidence type="ECO:0000256" key="6">
    <source>
        <dbReference type="ARBA" id="ARBA00023145"/>
    </source>
</evidence>
<keyword evidence="4" id="KW-0443">Lipid metabolism</keyword>
<keyword evidence="10" id="KW-0670">Pyruvate</keyword>
<evidence type="ECO:0000256" key="10">
    <source>
        <dbReference type="ARBA" id="ARBA00023317"/>
    </source>
</evidence>
<dbReference type="InterPro" id="IPR033175">
    <property type="entry name" value="PSD-A"/>
</dbReference>
<evidence type="ECO:0000256" key="3">
    <source>
        <dbReference type="ARBA" id="ARBA00022793"/>
    </source>
</evidence>
<evidence type="ECO:0000313" key="12">
    <source>
        <dbReference type="EMBL" id="VAX24306.1"/>
    </source>
</evidence>
<accession>A0A3B1C1C3</accession>
<name>A0A3B1C1C3_9ZZZZ</name>
<evidence type="ECO:0000256" key="4">
    <source>
        <dbReference type="ARBA" id="ARBA00023098"/>
    </source>
</evidence>
<sequence length="206" mass="22566">MDSLWFLVPLILVSALLFFVGYNFAGWFTVGLIIFVAYFFRDPVRTPPEGEDLLVAPADGKIVKVDTAYASPDHDEGSVCISTFLSVFNVHIQRAPIAGTVARKFYNKGKFMAAWDHKASLDNEQALTVFKTGIGPVGVKQIAGFVARRIITWANVGSSLERSQRLGLIRFGSRVDLILPPEVTVIVKVGDHVKGGETVMARAKRG</sequence>
<feature type="transmembrane region" description="Helical" evidence="11">
    <location>
        <begin position="6"/>
        <end position="39"/>
    </location>
</feature>
<dbReference type="EC" id="4.1.1.65" evidence="12"/>
<dbReference type="PANTHER" id="PTHR35809:SF1">
    <property type="entry name" value="ARCHAETIDYLSERINE DECARBOXYLASE PROENZYME-RELATED"/>
    <property type="match status" value="1"/>
</dbReference>
<keyword evidence="1" id="KW-1003">Cell membrane</keyword>
<evidence type="ECO:0000256" key="1">
    <source>
        <dbReference type="ARBA" id="ARBA00022475"/>
    </source>
</evidence>
<evidence type="ECO:0000256" key="8">
    <source>
        <dbReference type="ARBA" id="ARBA00023239"/>
    </source>
</evidence>
<dbReference type="GO" id="GO:0008654">
    <property type="term" value="P:phospholipid biosynthetic process"/>
    <property type="evidence" value="ECO:0007669"/>
    <property type="project" value="UniProtKB-KW"/>
</dbReference>
<dbReference type="GO" id="GO:0004609">
    <property type="term" value="F:phosphatidylserine decarboxylase activity"/>
    <property type="evidence" value="ECO:0007669"/>
    <property type="project" value="UniProtKB-EC"/>
</dbReference>
<keyword evidence="11" id="KW-1133">Transmembrane helix</keyword>
<dbReference type="InterPro" id="IPR003817">
    <property type="entry name" value="PS_Dcarbxylase"/>
</dbReference>
<gene>
    <name evidence="12" type="ORF">MNBD_NITROSPINAE02-120</name>
</gene>
<evidence type="ECO:0000256" key="11">
    <source>
        <dbReference type="SAM" id="Phobius"/>
    </source>
</evidence>
<dbReference type="EMBL" id="UOGE01000093">
    <property type="protein sequence ID" value="VAX24306.1"/>
    <property type="molecule type" value="Genomic_DNA"/>
</dbReference>
<dbReference type="PANTHER" id="PTHR35809">
    <property type="entry name" value="ARCHAETIDYLSERINE DECARBOXYLASE PROENZYME-RELATED"/>
    <property type="match status" value="1"/>
</dbReference>
<keyword evidence="8 12" id="KW-0456">Lyase</keyword>
<keyword evidence="6" id="KW-0865">Zymogen</keyword>
<protein>
    <submittedName>
        <fullName evidence="12">Phosphatidylserine decarboxylase</fullName>
        <ecNumber evidence="12">4.1.1.65</ecNumber>
    </submittedName>
</protein>
<evidence type="ECO:0000256" key="5">
    <source>
        <dbReference type="ARBA" id="ARBA00023136"/>
    </source>
</evidence>
<dbReference type="NCBIfam" id="NF003685">
    <property type="entry name" value="PRK05305.2-5"/>
    <property type="match status" value="1"/>
</dbReference>
<keyword evidence="9" id="KW-1208">Phospholipid metabolism</keyword>
<keyword evidence="2" id="KW-0444">Lipid biosynthesis</keyword>
<keyword evidence="11" id="KW-0812">Transmembrane</keyword>
<evidence type="ECO:0000256" key="7">
    <source>
        <dbReference type="ARBA" id="ARBA00023209"/>
    </source>
</evidence>
<dbReference type="AlphaFoldDB" id="A0A3B1C1C3"/>
<dbReference type="Pfam" id="PF02666">
    <property type="entry name" value="PS_Dcarbxylase"/>
    <property type="match status" value="1"/>
</dbReference>